<dbReference type="GO" id="GO:0005737">
    <property type="term" value="C:cytoplasm"/>
    <property type="evidence" value="ECO:0007669"/>
    <property type="project" value="TreeGrafter"/>
</dbReference>
<dbReference type="GO" id="GO:0016491">
    <property type="term" value="F:oxidoreductase activity"/>
    <property type="evidence" value="ECO:0007669"/>
    <property type="project" value="UniProtKB-KW"/>
</dbReference>
<dbReference type="Pfam" id="PF01266">
    <property type="entry name" value="DAO"/>
    <property type="match status" value="1"/>
</dbReference>
<comment type="caution">
    <text evidence="3">The sequence shown here is derived from an EMBL/GenBank/DDBJ whole genome shotgun (WGS) entry which is preliminary data.</text>
</comment>
<dbReference type="EMBL" id="RQXX01000005">
    <property type="protein sequence ID" value="RVV97218.1"/>
    <property type="molecule type" value="Genomic_DNA"/>
</dbReference>
<evidence type="ECO:0000313" key="4">
    <source>
        <dbReference type="Proteomes" id="UP000285908"/>
    </source>
</evidence>
<dbReference type="Gene3D" id="3.50.50.60">
    <property type="entry name" value="FAD/NAD(P)-binding domain"/>
    <property type="match status" value="2"/>
</dbReference>
<protein>
    <submittedName>
        <fullName evidence="3">FAD-binding oxidoreductase</fullName>
    </submittedName>
</protein>
<dbReference type="Gene3D" id="3.30.9.10">
    <property type="entry name" value="D-Amino Acid Oxidase, subunit A, domain 2"/>
    <property type="match status" value="1"/>
</dbReference>
<dbReference type="PANTHER" id="PTHR13847:SF289">
    <property type="entry name" value="GLYCINE OXIDASE"/>
    <property type="match status" value="1"/>
</dbReference>
<dbReference type="OrthoDB" id="9805337at2"/>
<dbReference type="AlphaFoldDB" id="A0A438AEW9"/>
<name>A0A438AEW9_9RHOB</name>
<dbReference type="InterPro" id="IPR036188">
    <property type="entry name" value="FAD/NAD-bd_sf"/>
</dbReference>
<dbReference type="RefSeq" id="WP_127907344.1">
    <property type="nucleotide sequence ID" value="NZ_RQXX01000005.1"/>
</dbReference>
<accession>A0A438AEW9</accession>
<evidence type="ECO:0000259" key="2">
    <source>
        <dbReference type="Pfam" id="PF01266"/>
    </source>
</evidence>
<dbReference type="InterPro" id="IPR006076">
    <property type="entry name" value="FAD-dep_OxRdtase"/>
</dbReference>
<evidence type="ECO:0000313" key="3">
    <source>
        <dbReference type="EMBL" id="RVV97218.1"/>
    </source>
</evidence>
<evidence type="ECO:0000256" key="1">
    <source>
        <dbReference type="ARBA" id="ARBA00023002"/>
    </source>
</evidence>
<reference evidence="3 4" key="1">
    <citation type="submission" date="2018-11" db="EMBL/GenBank/DDBJ databases">
        <title>Mesobaculum littorinae gen. nov., sp. nov., isolated from Littorina scabra that represents a novel genus of the order Rhodobacteraceae.</title>
        <authorList>
            <person name="Li F."/>
        </authorList>
    </citation>
    <scope>NUCLEOTIDE SEQUENCE [LARGE SCALE GENOMIC DNA]</scope>
    <source>
        <strain evidence="3 4">M0103</strain>
    </source>
</reference>
<keyword evidence="1" id="KW-0560">Oxidoreductase</keyword>
<dbReference type="Proteomes" id="UP000285908">
    <property type="component" value="Unassembled WGS sequence"/>
</dbReference>
<proteinExistence type="predicted"/>
<feature type="domain" description="FAD dependent oxidoreductase" evidence="2">
    <location>
        <begin position="3"/>
        <end position="392"/>
    </location>
</feature>
<organism evidence="3 4">
    <name type="scientific">Mesobaculum littorinae</name>
    <dbReference type="NCBI Taxonomy" id="2486419"/>
    <lineage>
        <taxon>Bacteria</taxon>
        <taxon>Pseudomonadati</taxon>
        <taxon>Pseudomonadota</taxon>
        <taxon>Alphaproteobacteria</taxon>
        <taxon>Rhodobacterales</taxon>
        <taxon>Roseobacteraceae</taxon>
        <taxon>Mesobaculum</taxon>
    </lineage>
</organism>
<dbReference type="SUPFAM" id="SSF51905">
    <property type="entry name" value="FAD/NAD(P)-binding domain"/>
    <property type="match status" value="1"/>
</dbReference>
<sequence>MADFLVLGAGMVGVSSALALQAAGHAVTLVDRGAPGRETSFGNAGIIQAEAAEPYALPRDPLTLMRFALGRGNDVTWTAGGVAGMLPALWRYFRNSAPARHAAISRTYARLTARSTRDHAPLIAAAGLGNLITREGMGILFRDPAAYAAAVADAQRVRDAYGTRFRAVTGQDYAREDPAFLRPPAGVIHWLDSWSCAAPGDLTQGYATLFARRGGRLLTGDAASLRQEGAGWRVDTAEGPVAAEHAVIALGPWSPRLLAKFGYRIPMVCKRGYHGHFTAPRPPLRPFLDVSHGIVAAPMAGGLRLSTGAALVARDSPADPRQLERGRVGVSDLIELGPRVDEPQWSGTRPCLPDMLPLVGAAPRHPGLWMNFGHGHQGFTLGPTTAAILAQMVAGQTPEGLEALSPAQRVGR</sequence>
<keyword evidence="4" id="KW-1185">Reference proteome</keyword>
<gene>
    <name evidence="3" type="ORF">EKE94_14450</name>
</gene>
<dbReference type="PANTHER" id="PTHR13847">
    <property type="entry name" value="SARCOSINE DEHYDROGENASE-RELATED"/>
    <property type="match status" value="1"/>
</dbReference>